<dbReference type="GeneID" id="102805379"/>
<dbReference type="Proteomes" id="UP000694865">
    <property type="component" value="Unplaced"/>
</dbReference>
<organism evidence="2 3">
    <name type="scientific">Saccoglossus kowalevskii</name>
    <name type="common">Acorn worm</name>
    <dbReference type="NCBI Taxonomy" id="10224"/>
    <lineage>
        <taxon>Eukaryota</taxon>
        <taxon>Metazoa</taxon>
        <taxon>Hemichordata</taxon>
        <taxon>Enteropneusta</taxon>
        <taxon>Harrimaniidae</taxon>
        <taxon>Saccoglossus</taxon>
    </lineage>
</organism>
<evidence type="ECO:0000313" key="2">
    <source>
        <dbReference type="Proteomes" id="UP000694865"/>
    </source>
</evidence>
<proteinExistence type="predicted"/>
<feature type="region of interest" description="Disordered" evidence="1">
    <location>
        <begin position="1"/>
        <end position="24"/>
    </location>
</feature>
<feature type="region of interest" description="Disordered" evidence="1">
    <location>
        <begin position="57"/>
        <end position="104"/>
    </location>
</feature>
<protein>
    <submittedName>
        <fullName evidence="3">Uncharacterized protein LOC102805379</fullName>
    </submittedName>
</protein>
<accession>A0ABM0N109</accession>
<feature type="compositionally biased region" description="Basic and acidic residues" evidence="1">
    <location>
        <begin position="63"/>
        <end position="74"/>
    </location>
</feature>
<evidence type="ECO:0000313" key="3">
    <source>
        <dbReference type="RefSeq" id="XP_006825950.1"/>
    </source>
</evidence>
<gene>
    <name evidence="3" type="primary">LOC102805379</name>
</gene>
<keyword evidence="2" id="KW-1185">Reference proteome</keyword>
<sequence>MFKFDSPMYSHSRRAATLPASGRTAVRGDNSMLNDSFYYYSKSTDFNDNDNAYILQPNGTYNPRERAKSYHDEPDSAYNSDSYNHKGTSPEPYDNRKNSMSDHELRQARIARGRSLPYLNGPPKPELTVAKISDVELLERLQSSKAEKDQHNKGLSYLRSDMNKGVIYAEYDSKRPFYG</sequence>
<reference evidence="3" key="1">
    <citation type="submission" date="2025-08" db="UniProtKB">
        <authorList>
            <consortium name="RefSeq"/>
        </authorList>
    </citation>
    <scope>IDENTIFICATION</scope>
    <source>
        <tissue evidence="3">Testes</tissue>
    </source>
</reference>
<feature type="compositionally biased region" description="Polar residues" evidence="1">
    <location>
        <begin position="77"/>
        <end position="87"/>
    </location>
</feature>
<feature type="compositionally biased region" description="Basic and acidic residues" evidence="1">
    <location>
        <begin position="93"/>
        <end position="104"/>
    </location>
</feature>
<name>A0ABM0N109_SACKO</name>
<evidence type="ECO:0000256" key="1">
    <source>
        <dbReference type="SAM" id="MobiDB-lite"/>
    </source>
</evidence>
<dbReference type="RefSeq" id="XP_006825950.1">
    <property type="nucleotide sequence ID" value="XM_006825887.1"/>
</dbReference>